<keyword evidence="4" id="KW-1185">Reference proteome</keyword>
<dbReference type="PANTHER" id="PTHR13318:SF105">
    <property type="entry name" value="F-BOX_LRR-REPEAT PROTEIN 3"/>
    <property type="match status" value="1"/>
</dbReference>
<evidence type="ECO:0000256" key="2">
    <source>
        <dbReference type="SAM" id="MobiDB-lite"/>
    </source>
</evidence>
<dbReference type="OrthoDB" id="10257471at2759"/>
<reference evidence="3" key="1">
    <citation type="submission" date="2020-10" db="EMBL/GenBank/DDBJ databases">
        <title>Unveiling of a novel bifunctional photoreceptor, Dualchrome1, isolated from a cosmopolitan green alga.</title>
        <authorList>
            <person name="Suzuki S."/>
            <person name="Kawachi M."/>
        </authorList>
    </citation>
    <scope>NUCLEOTIDE SEQUENCE</scope>
    <source>
        <strain evidence="3">NIES 2893</strain>
    </source>
</reference>
<evidence type="ECO:0000256" key="1">
    <source>
        <dbReference type="ARBA" id="ARBA00004430"/>
    </source>
</evidence>
<feature type="compositionally biased region" description="Basic residues" evidence="2">
    <location>
        <begin position="24"/>
        <end position="33"/>
    </location>
</feature>
<dbReference type="AlphaFoldDB" id="A0A830H646"/>
<comment type="caution">
    <text evidence="3">The sequence shown here is derived from an EMBL/GenBank/DDBJ whole genome shotgun (WGS) entry which is preliminary data.</text>
</comment>
<sequence>MKRRLGGNDDGGGGSRREVQAAVARRRASHFARFHGDAADDDGDGGGDNLHAGAKNARASELGMWATARDLEKHKQDALERRLSRGNDLPDAELSPLAAAWKPREKGKARVYGPGRVERVPPLFDMCCRFLCDNLEHVASFDGLPDPVRVKLAHWLSRRRLLTPEFLPLVTEGSPTDVQLGDCSLLPEADLKEPLANALAPNSPLGSLHLGQCGRGVSDDLLKALFSPCAEGPRAGKLTSLKMHGAYRAGDNGVLCAIENTPALEELELSHMPRLTSRVLDTIVSTPLACRDTLRSISLKGSEHVSDLAASHLAALHNLQCLDVSGLYNITDAFFESLLGSSGASAPHPRLVEIRAAACPNLTDSTLKRLRVACGATLATLDFSECTHITDAGLLALAKRDDAAGSTALQPPPTLATLRIARCRGVKSADVLITFIQNCCKESLVEVSLSSVPAVTDGVVVELAQACATALRIANLSWCREVTDGALGVLADGCSRLTELSLYGDTQISNFFLQGHRNDVLDIVY</sequence>
<dbReference type="PANTHER" id="PTHR13318">
    <property type="entry name" value="PARTNER OF PAIRED, ISOFORM B-RELATED"/>
    <property type="match status" value="1"/>
</dbReference>
<protein>
    <submittedName>
        <fullName evidence="3">Uncharacterized protein</fullName>
    </submittedName>
</protein>
<dbReference type="GO" id="GO:0031146">
    <property type="term" value="P:SCF-dependent proteasomal ubiquitin-dependent protein catabolic process"/>
    <property type="evidence" value="ECO:0007669"/>
    <property type="project" value="TreeGrafter"/>
</dbReference>
<dbReference type="InterPro" id="IPR006553">
    <property type="entry name" value="Leu-rich_rpt_Cys-con_subtyp"/>
</dbReference>
<dbReference type="InterPro" id="IPR032675">
    <property type="entry name" value="LRR_dom_sf"/>
</dbReference>
<dbReference type="GO" id="GO:0005930">
    <property type="term" value="C:axoneme"/>
    <property type="evidence" value="ECO:0007669"/>
    <property type="project" value="UniProtKB-SubCell"/>
</dbReference>
<organism evidence="3 4">
    <name type="scientific">Pycnococcus provasolii</name>
    <dbReference type="NCBI Taxonomy" id="41880"/>
    <lineage>
        <taxon>Eukaryota</taxon>
        <taxon>Viridiplantae</taxon>
        <taxon>Chlorophyta</taxon>
        <taxon>Pseudoscourfieldiophyceae</taxon>
        <taxon>Pseudoscourfieldiales</taxon>
        <taxon>Pycnococcaceae</taxon>
        <taxon>Pycnococcus</taxon>
    </lineage>
</organism>
<evidence type="ECO:0000313" key="4">
    <source>
        <dbReference type="Proteomes" id="UP000660262"/>
    </source>
</evidence>
<feature type="region of interest" description="Disordered" evidence="2">
    <location>
        <begin position="1"/>
        <end position="53"/>
    </location>
</feature>
<name>A0A830H646_9CHLO</name>
<dbReference type="GO" id="GO:0019005">
    <property type="term" value="C:SCF ubiquitin ligase complex"/>
    <property type="evidence" value="ECO:0007669"/>
    <property type="project" value="TreeGrafter"/>
</dbReference>
<accession>A0A830H646</accession>
<gene>
    <name evidence="3" type="ORF">PPROV_000144100</name>
</gene>
<dbReference type="Gene3D" id="3.80.10.10">
    <property type="entry name" value="Ribonuclease Inhibitor"/>
    <property type="match status" value="3"/>
</dbReference>
<evidence type="ECO:0000313" key="3">
    <source>
        <dbReference type="EMBL" id="GHP02686.1"/>
    </source>
</evidence>
<dbReference type="SUPFAM" id="SSF52047">
    <property type="entry name" value="RNI-like"/>
    <property type="match status" value="1"/>
</dbReference>
<proteinExistence type="predicted"/>
<dbReference type="EMBL" id="BNJQ01000003">
    <property type="protein sequence ID" value="GHP02686.1"/>
    <property type="molecule type" value="Genomic_DNA"/>
</dbReference>
<dbReference type="Proteomes" id="UP000660262">
    <property type="component" value="Unassembled WGS sequence"/>
</dbReference>
<dbReference type="SMART" id="SM00367">
    <property type="entry name" value="LRR_CC"/>
    <property type="match status" value="6"/>
</dbReference>
<comment type="subcellular location">
    <subcellularLocation>
        <location evidence="1">Cytoplasm</location>
        <location evidence="1">Cytoskeleton</location>
        <location evidence="1">Cilium axoneme</location>
    </subcellularLocation>
</comment>